<evidence type="ECO:0000256" key="4">
    <source>
        <dbReference type="SAM" id="MobiDB-lite"/>
    </source>
</evidence>
<dbReference type="OrthoDB" id="42736at2759"/>
<dbReference type="PANTHER" id="PTHR47447:SF17">
    <property type="entry name" value="OS12G0638900 PROTEIN"/>
    <property type="match status" value="1"/>
</dbReference>
<dbReference type="PANTHER" id="PTHR47447">
    <property type="entry name" value="OS03G0856100 PROTEIN"/>
    <property type="match status" value="1"/>
</dbReference>
<dbReference type="AlphaFoldDB" id="A0A5N6PLY4"/>
<reference evidence="5 6" key="1">
    <citation type="submission" date="2019-05" db="EMBL/GenBank/DDBJ databases">
        <title>Mikania micrantha, genome provides insights into the molecular mechanism of rapid growth.</title>
        <authorList>
            <person name="Liu B."/>
        </authorList>
    </citation>
    <scope>NUCLEOTIDE SEQUENCE [LARGE SCALE GENOMIC DNA]</scope>
    <source>
        <strain evidence="5">NLD-2019</strain>
        <tissue evidence="5">Leaf</tissue>
    </source>
</reference>
<comment type="similarity">
    <text evidence="1">Belongs to the PPR family. P subfamily.</text>
</comment>
<feature type="region of interest" description="Disordered" evidence="4">
    <location>
        <begin position="52"/>
        <end position="83"/>
    </location>
</feature>
<feature type="region of interest" description="Disordered" evidence="4">
    <location>
        <begin position="17"/>
        <end position="37"/>
    </location>
</feature>
<feature type="repeat" description="PPR" evidence="3">
    <location>
        <begin position="150"/>
        <end position="185"/>
    </location>
</feature>
<feature type="repeat" description="PPR" evidence="3">
    <location>
        <begin position="221"/>
        <end position="255"/>
    </location>
</feature>
<evidence type="ECO:0000256" key="3">
    <source>
        <dbReference type="PROSITE-ProRule" id="PRU00708"/>
    </source>
</evidence>
<feature type="repeat" description="PPR" evidence="3">
    <location>
        <begin position="256"/>
        <end position="290"/>
    </location>
</feature>
<dbReference type="Pfam" id="PF13041">
    <property type="entry name" value="PPR_2"/>
    <property type="match status" value="2"/>
</dbReference>
<gene>
    <name evidence="5" type="ORF">E3N88_05789</name>
</gene>
<dbReference type="InterPro" id="IPR011990">
    <property type="entry name" value="TPR-like_helical_dom_sf"/>
</dbReference>
<keyword evidence="6" id="KW-1185">Reference proteome</keyword>
<sequence>MADKLALPLLLPSPPLSKPFFSQDTHHQKPHHNQPPPITPILNDILQPNSATTKPISPIIPRPTRRIGKHNDPNKGKPWSSHLSPKGQQIFQTLIDPNFSHPQINDNLVTLVDFHEIESEFDSKSLSLDVLGLIQGLAHHNKVDLALKPTKITYNVILNVYGKMGMPWNKIESVFDSMKNSGVFPDSYTFNTLISCCKRGSLHEEAYRIFEEMKLAGCMPDYVTFNTLLDVYAKSRKPNEAMNVLREMESKGFSPSVVTYNSLISCYAKDGLFDEAMELKGKMLEKGIKPDVFTYTTLFSGFEKAGKMSLP</sequence>
<protein>
    <recommendedName>
        <fullName evidence="7">Pentacotripeptide-repeat region of PRORP domain-containing protein</fullName>
    </recommendedName>
</protein>
<evidence type="ECO:0000313" key="5">
    <source>
        <dbReference type="EMBL" id="KAD6794893.1"/>
    </source>
</evidence>
<feature type="repeat" description="PPR" evidence="3">
    <location>
        <begin position="186"/>
        <end position="220"/>
    </location>
</feature>
<name>A0A5N6PLY4_9ASTR</name>
<dbReference type="Gene3D" id="1.25.40.10">
    <property type="entry name" value="Tetratricopeptide repeat domain"/>
    <property type="match status" value="2"/>
</dbReference>
<dbReference type="PROSITE" id="PS51375">
    <property type="entry name" value="PPR"/>
    <property type="match status" value="4"/>
</dbReference>
<dbReference type="NCBIfam" id="TIGR00756">
    <property type="entry name" value="PPR"/>
    <property type="match status" value="4"/>
</dbReference>
<evidence type="ECO:0000256" key="1">
    <source>
        <dbReference type="ARBA" id="ARBA00007626"/>
    </source>
</evidence>
<dbReference type="EMBL" id="SZYD01000003">
    <property type="protein sequence ID" value="KAD6794893.1"/>
    <property type="molecule type" value="Genomic_DNA"/>
</dbReference>
<comment type="caution">
    <text evidence="5">The sequence shown here is derived from an EMBL/GenBank/DDBJ whole genome shotgun (WGS) entry which is preliminary data.</text>
</comment>
<proteinExistence type="inferred from homology"/>
<dbReference type="Proteomes" id="UP000326396">
    <property type="component" value="Linkage Group LG11"/>
</dbReference>
<evidence type="ECO:0000256" key="2">
    <source>
        <dbReference type="ARBA" id="ARBA00022737"/>
    </source>
</evidence>
<evidence type="ECO:0000313" key="6">
    <source>
        <dbReference type="Proteomes" id="UP000326396"/>
    </source>
</evidence>
<dbReference type="FunFam" id="1.25.40.10:FF:000530">
    <property type="entry name" value="Pentatricopeptide repeat-containing protein At1g74850, chloroplastic"/>
    <property type="match status" value="1"/>
</dbReference>
<accession>A0A5N6PLY4</accession>
<dbReference type="Pfam" id="PF01535">
    <property type="entry name" value="PPR"/>
    <property type="match status" value="1"/>
</dbReference>
<organism evidence="5 6">
    <name type="scientific">Mikania micrantha</name>
    <name type="common">bitter vine</name>
    <dbReference type="NCBI Taxonomy" id="192012"/>
    <lineage>
        <taxon>Eukaryota</taxon>
        <taxon>Viridiplantae</taxon>
        <taxon>Streptophyta</taxon>
        <taxon>Embryophyta</taxon>
        <taxon>Tracheophyta</taxon>
        <taxon>Spermatophyta</taxon>
        <taxon>Magnoliopsida</taxon>
        <taxon>eudicotyledons</taxon>
        <taxon>Gunneridae</taxon>
        <taxon>Pentapetalae</taxon>
        <taxon>asterids</taxon>
        <taxon>campanulids</taxon>
        <taxon>Asterales</taxon>
        <taxon>Asteraceae</taxon>
        <taxon>Asteroideae</taxon>
        <taxon>Heliantheae alliance</taxon>
        <taxon>Eupatorieae</taxon>
        <taxon>Mikania</taxon>
    </lineage>
</organism>
<dbReference type="InterPro" id="IPR002885">
    <property type="entry name" value="PPR_rpt"/>
</dbReference>
<evidence type="ECO:0008006" key="7">
    <source>
        <dbReference type="Google" id="ProtNLM"/>
    </source>
</evidence>
<keyword evidence="2" id="KW-0677">Repeat</keyword>